<dbReference type="RefSeq" id="WP_072571792.1">
    <property type="nucleotide sequence ID" value="NZ_CP018191.1"/>
</dbReference>
<sequence length="384" mass="43718">MISPFINPVSDIEVIPVRSKADRERFIAFPDRLAVADPCYIAPLRIDQRMLLSQSRNPYFRHAEAAFWLARRDGRDVGRISAQHDSLEQNGAGHFGMLAAEDDAAVFAALLRTVEAWHRERGVREVLGPFNLSINETAGVLIDGFDTPPMLMMGHDQPYTGSRLEEQGYEKAQDLLAYLYDTEAPLPAFVGRMLNRPLPQGLSIRHLDWSRYREEVASITAIFNDAWSDNWGFVPLTENETDAMAQQLKLLLHDKMIWFAEYEGKPIAFIVALPNLNEAIRDLHGKLWPFGLVRLLWRLKIRGVKTARVPLMGVRRSFNHGLLGSLVPFLLVDAVRRESAKLGMCSVELSWVLENNDPMRRMNEALGGSIYKTYRVYRKSLVEE</sequence>
<dbReference type="Proteomes" id="UP000182373">
    <property type="component" value="Chromosome"/>
</dbReference>
<organism evidence="1 2">
    <name type="scientific">Granulibacter bethesdensis</name>
    <dbReference type="NCBI Taxonomy" id="364410"/>
    <lineage>
        <taxon>Bacteria</taxon>
        <taxon>Pseudomonadati</taxon>
        <taxon>Pseudomonadota</taxon>
        <taxon>Alphaproteobacteria</taxon>
        <taxon>Acetobacterales</taxon>
        <taxon>Acetobacteraceae</taxon>
        <taxon>Granulibacter</taxon>
    </lineage>
</organism>
<dbReference type="EC" id="3.6.1.-" evidence="1"/>
<dbReference type="GO" id="GO:0016787">
    <property type="term" value="F:hydrolase activity"/>
    <property type="evidence" value="ECO:0007669"/>
    <property type="project" value="UniProtKB-KW"/>
</dbReference>
<dbReference type="AlphaFoldDB" id="A0AAC9KAF3"/>
<dbReference type="PANTHER" id="PTHR41368:SF1">
    <property type="entry name" value="PROTEIN YGHO"/>
    <property type="match status" value="1"/>
</dbReference>
<name>A0AAC9KAF3_9PROT</name>
<evidence type="ECO:0000313" key="2">
    <source>
        <dbReference type="Proteomes" id="UP000182373"/>
    </source>
</evidence>
<keyword evidence="1" id="KW-0378">Hydrolase</keyword>
<protein>
    <submittedName>
        <fullName evidence="1">dATP pyrophosphohydrolase</fullName>
        <ecNumber evidence="1">3.6.1.-</ecNumber>
    </submittedName>
</protein>
<dbReference type="EMBL" id="CP018191">
    <property type="protein sequence ID" value="APH53458.1"/>
    <property type="molecule type" value="Genomic_DNA"/>
</dbReference>
<dbReference type="InterPro" id="IPR039968">
    <property type="entry name" value="BcerS-like"/>
</dbReference>
<proteinExistence type="predicted"/>
<dbReference type="Gene3D" id="3.40.630.30">
    <property type="match status" value="1"/>
</dbReference>
<evidence type="ECO:0000313" key="1">
    <source>
        <dbReference type="EMBL" id="APH53458.1"/>
    </source>
</evidence>
<dbReference type="SUPFAM" id="SSF55729">
    <property type="entry name" value="Acyl-CoA N-acyltransferases (Nat)"/>
    <property type="match status" value="1"/>
</dbReference>
<accession>A0AAC9KAF3</accession>
<gene>
    <name evidence="1" type="ORF">GbCGDNIH9_0235</name>
</gene>
<dbReference type="InterPro" id="IPR016181">
    <property type="entry name" value="Acyl_CoA_acyltransferase"/>
</dbReference>
<dbReference type="PANTHER" id="PTHR41368">
    <property type="entry name" value="PROTEIN YGHO"/>
    <property type="match status" value="1"/>
</dbReference>
<reference evidence="2" key="1">
    <citation type="submission" date="2016-11" db="EMBL/GenBank/DDBJ databases">
        <title>Comparative genomic and phenotypic analysis of Granulibacter bethesdensis clinical isolates from patients with chronic granulomatous disease.</title>
        <authorList>
            <person name="Zarember K.A."/>
            <person name="Porcella S.F."/>
            <person name="Chu J."/>
            <person name="Ding L."/>
            <person name="Dahlstrom E."/>
            <person name="Barbian K."/>
            <person name="Martens C."/>
            <person name="Sykora L."/>
            <person name="Kramer S."/>
            <person name="Pettinato A.M."/>
            <person name="Hong H."/>
            <person name="Wald G."/>
            <person name="Berg L.J."/>
            <person name="Rogge L.S."/>
            <person name="Greenberg D.E."/>
            <person name="Falcone E.L."/>
            <person name="Neves J.F."/>
            <person name="Simoes M.J."/>
            <person name="Casal M."/>
            <person name="Rodriguez-Lopez F.C."/>
            <person name="Zelazny A."/>
            <person name="Gallin J.I."/>
            <person name="Holland S.M."/>
        </authorList>
    </citation>
    <scope>NUCLEOTIDE SEQUENCE [LARGE SCALE GENOMIC DNA]</scope>
    <source>
        <strain evidence="2">NIH9.1</strain>
    </source>
</reference>